<name>A0ABQ0L0H9_MYCCL</name>
<protein>
    <submittedName>
        <fullName evidence="2">Uncharacterized protein</fullName>
    </submittedName>
</protein>
<evidence type="ECO:0000256" key="1">
    <source>
        <dbReference type="SAM" id="MobiDB-lite"/>
    </source>
</evidence>
<dbReference type="EMBL" id="DF839956">
    <property type="protein sequence ID" value="GAT44656.1"/>
    <property type="molecule type" value="Genomic_DNA"/>
</dbReference>
<feature type="non-terminal residue" evidence="2">
    <location>
        <position position="248"/>
    </location>
</feature>
<reference evidence="2" key="1">
    <citation type="submission" date="2014-09" db="EMBL/GenBank/DDBJ databases">
        <title>Genome sequence of the luminous mushroom Mycena chlorophos for searching fungal bioluminescence genes.</title>
        <authorList>
            <person name="Tanaka Y."/>
            <person name="Kasuga D."/>
            <person name="Oba Y."/>
            <person name="Hase S."/>
            <person name="Sato K."/>
            <person name="Oba Y."/>
            <person name="Sakakibara Y."/>
        </authorList>
    </citation>
    <scope>NUCLEOTIDE SEQUENCE</scope>
</reference>
<feature type="compositionally biased region" description="Polar residues" evidence="1">
    <location>
        <begin position="223"/>
        <end position="236"/>
    </location>
</feature>
<feature type="compositionally biased region" description="Basic residues" evidence="1">
    <location>
        <begin position="238"/>
        <end position="248"/>
    </location>
</feature>
<gene>
    <name evidence="2" type="ORF">MCHLO_02271</name>
</gene>
<proteinExistence type="predicted"/>
<feature type="region of interest" description="Disordered" evidence="1">
    <location>
        <begin position="198"/>
        <end position="248"/>
    </location>
</feature>
<evidence type="ECO:0000313" key="3">
    <source>
        <dbReference type="Proteomes" id="UP000815677"/>
    </source>
</evidence>
<keyword evidence="3" id="KW-1185">Reference proteome</keyword>
<dbReference type="Proteomes" id="UP000815677">
    <property type="component" value="Unassembled WGS sequence"/>
</dbReference>
<evidence type="ECO:0000313" key="2">
    <source>
        <dbReference type="EMBL" id="GAT44656.1"/>
    </source>
</evidence>
<sequence length="248" mass="26090">MSTCIVLAFVAVRGGIRLESKTASGHSVHHAHYNTALKTNEGQFLGAKLRVYCGPSQTPFADNTVAFVVAKVHAASGAKAVVDLDAIQFFPVPGDPAADGYDDNIPDIPAFIHGVGHVPSIQPQGIALKSFTLAMAEYVGTGMKQFSVHCFYPAGPRWQNTPLPRALSCTQFTGICNGRDENGLHITLNLGPHTLAAAPGSTSPAVTPTKRKYQAATDDSDQPVASTSKAAQSAAPSNKRKKFVPPSP</sequence>
<accession>A0ABQ0L0H9</accession>
<organism evidence="2 3">
    <name type="scientific">Mycena chlorophos</name>
    <name type="common">Agaric fungus</name>
    <name type="synonym">Agaricus chlorophos</name>
    <dbReference type="NCBI Taxonomy" id="658473"/>
    <lineage>
        <taxon>Eukaryota</taxon>
        <taxon>Fungi</taxon>
        <taxon>Dikarya</taxon>
        <taxon>Basidiomycota</taxon>
        <taxon>Agaricomycotina</taxon>
        <taxon>Agaricomycetes</taxon>
        <taxon>Agaricomycetidae</taxon>
        <taxon>Agaricales</taxon>
        <taxon>Marasmiineae</taxon>
        <taxon>Mycenaceae</taxon>
        <taxon>Mycena</taxon>
    </lineage>
</organism>